<feature type="non-terminal residue" evidence="2">
    <location>
        <position position="1"/>
    </location>
</feature>
<feature type="compositionally biased region" description="Basic and acidic residues" evidence="1">
    <location>
        <begin position="1"/>
        <end position="19"/>
    </location>
</feature>
<reference evidence="2 3" key="1">
    <citation type="submission" date="2018-03" db="EMBL/GenBank/DDBJ databases">
        <title>Genomes of Pezizomycetes fungi and the evolution of truffles.</title>
        <authorList>
            <person name="Murat C."/>
            <person name="Payen T."/>
            <person name="Noel B."/>
            <person name="Kuo A."/>
            <person name="Martin F.M."/>
        </authorList>
    </citation>
    <scope>NUCLEOTIDE SEQUENCE [LARGE SCALE GENOMIC DNA]</scope>
    <source>
        <strain evidence="2">091103-1</strain>
    </source>
</reference>
<organism evidence="2 3">
    <name type="scientific">Tuber magnatum</name>
    <name type="common">white Piedmont truffle</name>
    <dbReference type="NCBI Taxonomy" id="42249"/>
    <lineage>
        <taxon>Eukaryota</taxon>
        <taxon>Fungi</taxon>
        <taxon>Dikarya</taxon>
        <taxon>Ascomycota</taxon>
        <taxon>Pezizomycotina</taxon>
        <taxon>Pezizomycetes</taxon>
        <taxon>Pezizales</taxon>
        <taxon>Tuberaceae</taxon>
        <taxon>Tuber</taxon>
    </lineage>
</organism>
<feature type="region of interest" description="Disordered" evidence="1">
    <location>
        <begin position="1"/>
        <end position="51"/>
    </location>
</feature>
<name>A0A317T022_9PEZI</name>
<proteinExistence type="predicted"/>
<dbReference type="Proteomes" id="UP000246991">
    <property type="component" value="Unassembled WGS sequence"/>
</dbReference>
<sequence length="51" mass="5470">GAMSKQDIKAKAKHEPAAKREKKPAPAQMKRSQSAAKPAQKKQGSSNLLTL</sequence>
<protein>
    <submittedName>
        <fullName evidence="2">Uncharacterized protein</fullName>
    </submittedName>
</protein>
<comment type="caution">
    <text evidence="2">The sequence shown here is derived from an EMBL/GenBank/DDBJ whole genome shotgun (WGS) entry which is preliminary data.</text>
</comment>
<keyword evidence="3" id="KW-1185">Reference proteome</keyword>
<accession>A0A317T022</accession>
<feature type="compositionally biased region" description="Polar residues" evidence="1">
    <location>
        <begin position="42"/>
        <end position="51"/>
    </location>
</feature>
<dbReference type="EMBL" id="PYWC01000005">
    <property type="protein sequence ID" value="PWW80025.1"/>
    <property type="molecule type" value="Genomic_DNA"/>
</dbReference>
<evidence type="ECO:0000313" key="2">
    <source>
        <dbReference type="EMBL" id="PWW80025.1"/>
    </source>
</evidence>
<evidence type="ECO:0000256" key="1">
    <source>
        <dbReference type="SAM" id="MobiDB-lite"/>
    </source>
</evidence>
<dbReference type="AlphaFoldDB" id="A0A317T022"/>
<evidence type="ECO:0000313" key="3">
    <source>
        <dbReference type="Proteomes" id="UP000246991"/>
    </source>
</evidence>
<gene>
    <name evidence="2" type="ORF">C7212DRAFT_308098</name>
</gene>